<dbReference type="GO" id="GO:0016491">
    <property type="term" value="F:oxidoreductase activity"/>
    <property type="evidence" value="ECO:0007669"/>
    <property type="project" value="UniProtKB-UniRule"/>
</dbReference>
<dbReference type="EMBL" id="FUWO01000004">
    <property type="protein sequence ID" value="SJZ38704.1"/>
    <property type="molecule type" value="Genomic_DNA"/>
</dbReference>
<proteinExistence type="inferred from homology"/>
<keyword evidence="2 5" id="KW-0285">Flavoprotein</keyword>
<accession>A0A1T4K8E0</accession>
<gene>
    <name evidence="7" type="ORF">SAMN02746011_00604</name>
</gene>
<evidence type="ECO:0000313" key="8">
    <source>
        <dbReference type="Proteomes" id="UP000189941"/>
    </source>
</evidence>
<dbReference type="RefSeq" id="WP_078755427.1">
    <property type="nucleotide sequence ID" value="NZ_FUWO01000004.1"/>
</dbReference>
<dbReference type="AlphaFoldDB" id="A0A1T4K8E0"/>
<dbReference type="InterPro" id="IPR029479">
    <property type="entry name" value="Nitroreductase"/>
</dbReference>
<feature type="domain" description="Nitroreductase" evidence="6">
    <location>
        <begin position="11"/>
        <end position="163"/>
    </location>
</feature>
<keyword evidence="4 5" id="KW-0560">Oxidoreductase</keyword>
<dbReference type="OrthoDB" id="9775805at2"/>
<protein>
    <recommendedName>
        <fullName evidence="6">Nitroreductase domain-containing protein</fullName>
    </recommendedName>
</protein>
<evidence type="ECO:0000256" key="5">
    <source>
        <dbReference type="PIRNR" id="PIRNR005426"/>
    </source>
</evidence>
<dbReference type="PIRSF" id="PIRSF005426">
    <property type="entry name" value="Frp"/>
    <property type="match status" value="1"/>
</dbReference>
<keyword evidence="3 5" id="KW-0288">FMN</keyword>
<reference evidence="8" key="1">
    <citation type="submission" date="2017-02" db="EMBL/GenBank/DDBJ databases">
        <authorList>
            <person name="Varghese N."/>
            <person name="Submissions S."/>
        </authorList>
    </citation>
    <scope>NUCLEOTIDE SEQUENCE [LARGE SCALE GENOMIC DNA]</scope>
    <source>
        <strain evidence="8">DSM 15739</strain>
    </source>
</reference>
<sequence>MNEMIKKQLNHRTIRFFKDKQVAPEQLNTILEVINQTASSNALQAFSIIRVTDQEKRSKLAEITKQAYITKVPELFIFVIDNYRNATIAKAKGYQGESYRSMDFFFQGAADSYLAAQNATNAIEALGMGAVYFGSILNDAQAVVNLFNLPELTFPILGLGFGYPDDEPQLKPRMNLKLKLGENEYPQRDDIVVDLAAYDQKMQEYYDTRDKNRRVDSFTNQVVAKYQSAPKLRTELLRVVQRQGYQLNLE</sequence>
<evidence type="ECO:0000256" key="2">
    <source>
        <dbReference type="ARBA" id="ARBA00022630"/>
    </source>
</evidence>
<comment type="similarity">
    <text evidence="1 5">Belongs to the flavin oxidoreductase frp family.</text>
</comment>
<dbReference type="InterPro" id="IPR016446">
    <property type="entry name" value="Flavin_OxRdtase_Frp"/>
</dbReference>
<evidence type="ECO:0000259" key="6">
    <source>
        <dbReference type="Pfam" id="PF00881"/>
    </source>
</evidence>
<dbReference type="SUPFAM" id="SSF55469">
    <property type="entry name" value="FMN-dependent nitroreductase-like"/>
    <property type="match status" value="1"/>
</dbReference>
<keyword evidence="5" id="KW-0521">NADP</keyword>
<evidence type="ECO:0000313" key="7">
    <source>
        <dbReference type="EMBL" id="SJZ38704.1"/>
    </source>
</evidence>
<dbReference type="CDD" id="cd02146">
    <property type="entry name" value="NfsA-like"/>
    <property type="match status" value="1"/>
</dbReference>
<dbReference type="PANTHER" id="PTHR43425">
    <property type="entry name" value="OXYGEN-INSENSITIVE NADPH NITROREDUCTASE"/>
    <property type="match status" value="1"/>
</dbReference>
<evidence type="ECO:0000256" key="1">
    <source>
        <dbReference type="ARBA" id="ARBA00008366"/>
    </source>
</evidence>
<dbReference type="Proteomes" id="UP000189941">
    <property type="component" value="Unassembled WGS sequence"/>
</dbReference>
<evidence type="ECO:0000256" key="3">
    <source>
        <dbReference type="ARBA" id="ARBA00022643"/>
    </source>
</evidence>
<dbReference type="STRING" id="1121925.SAMN02746011_00604"/>
<dbReference type="InterPro" id="IPR000415">
    <property type="entry name" value="Nitroreductase-like"/>
</dbReference>
<dbReference type="Pfam" id="PF00881">
    <property type="entry name" value="Nitroreductase"/>
    <property type="match status" value="1"/>
</dbReference>
<evidence type="ECO:0000256" key="4">
    <source>
        <dbReference type="ARBA" id="ARBA00023002"/>
    </source>
</evidence>
<dbReference type="Gene3D" id="3.40.109.10">
    <property type="entry name" value="NADH Oxidase"/>
    <property type="match status" value="1"/>
</dbReference>
<keyword evidence="8" id="KW-1185">Reference proteome</keyword>
<dbReference type="PANTHER" id="PTHR43425:SF2">
    <property type="entry name" value="OXYGEN-INSENSITIVE NADPH NITROREDUCTASE"/>
    <property type="match status" value="1"/>
</dbReference>
<organism evidence="7 8">
    <name type="scientific">Globicatella sulfidifaciens DSM 15739</name>
    <dbReference type="NCBI Taxonomy" id="1121925"/>
    <lineage>
        <taxon>Bacteria</taxon>
        <taxon>Bacillati</taxon>
        <taxon>Bacillota</taxon>
        <taxon>Bacilli</taxon>
        <taxon>Lactobacillales</taxon>
        <taxon>Aerococcaceae</taxon>
        <taxon>Globicatella</taxon>
    </lineage>
</organism>
<name>A0A1T4K8E0_9LACT</name>